<dbReference type="AlphaFoldDB" id="A0A242MEZ0"/>
<organism evidence="2 3">
    <name type="scientific">Caballeronia sordidicola</name>
    <name type="common">Burkholderia sordidicola</name>
    <dbReference type="NCBI Taxonomy" id="196367"/>
    <lineage>
        <taxon>Bacteria</taxon>
        <taxon>Pseudomonadati</taxon>
        <taxon>Pseudomonadota</taxon>
        <taxon>Betaproteobacteria</taxon>
        <taxon>Burkholderiales</taxon>
        <taxon>Burkholderiaceae</taxon>
        <taxon>Caballeronia</taxon>
    </lineage>
</organism>
<name>A0A242MEZ0_CABSO</name>
<gene>
    <name evidence="2" type="ORF">PAMC26577_30160</name>
</gene>
<proteinExistence type="predicted"/>
<sequence length="37" mass="4210">MSVGGNKKTRGSRERLTARLTRAHPAFLYSSKHHRAM</sequence>
<reference evidence="2 3" key="1">
    <citation type="submission" date="2017-03" db="EMBL/GenBank/DDBJ databases">
        <title>Genome analysis of strain PAMC 26577.</title>
        <authorList>
            <person name="Oh H.-M."/>
            <person name="Yang J.-A."/>
        </authorList>
    </citation>
    <scope>NUCLEOTIDE SEQUENCE [LARGE SCALE GENOMIC DNA]</scope>
    <source>
        <strain evidence="2 3">PAMC 26577</strain>
    </source>
</reference>
<evidence type="ECO:0000313" key="3">
    <source>
        <dbReference type="Proteomes" id="UP000195221"/>
    </source>
</evidence>
<dbReference type="EMBL" id="NBTZ01000115">
    <property type="protein sequence ID" value="OTP69303.1"/>
    <property type="molecule type" value="Genomic_DNA"/>
</dbReference>
<dbReference type="Proteomes" id="UP000195221">
    <property type="component" value="Unassembled WGS sequence"/>
</dbReference>
<protein>
    <submittedName>
        <fullName evidence="2">Uncharacterized protein</fullName>
    </submittedName>
</protein>
<accession>A0A242MEZ0</accession>
<comment type="caution">
    <text evidence="2">The sequence shown here is derived from an EMBL/GenBank/DDBJ whole genome shotgun (WGS) entry which is preliminary data.</text>
</comment>
<evidence type="ECO:0000313" key="2">
    <source>
        <dbReference type="EMBL" id="OTP69303.1"/>
    </source>
</evidence>
<feature type="region of interest" description="Disordered" evidence="1">
    <location>
        <begin position="1"/>
        <end position="37"/>
    </location>
</feature>
<evidence type="ECO:0000256" key="1">
    <source>
        <dbReference type="SAM" id="MobiDB-lite"/>
    </source>
</evidence>